<dbReference type="SUPFAM" id="SSF63829">
    <property type="entry name" value="Calcium-dependent phosphotriesterase"/>
    <property type="match status" value="1"/>
</dbReference>
<feature type="chain" id="PRO_5046392734" evidence="1">
    <location>
        <begin position="31"/>
        <end position="353"/>
    </location>
</feature>
<dbReference type="InterPro" id="IPR013658">
    <property type="entry name" value="SGL"/>
</dbReference>
<dbReference type="Pfam" id="PF08450">
    <property type="entry name" value="SGL"/>
    <property type="match status" value="1"/>
</dbReference>
<dbReference type="InterPro" id="IPR053224">
    <property type="entry name" value="Sensory_adhesion_molecule"/>
</dbReference>
<dbReference type="InterPro" id="IPR011042">
    <property type="entry name" value="6-blade_b-propeller_TolB-like"/>
</dbReference>
<dbReference type="EMBL" id="JAVREM010000002">
    <property type="protein sequence ID" value="MDT0317335.1"/>
    <property type="molecule type" value="Genomic_DNA"/>
</dbReference>
<dbReference type="PANTHER" id="PTHR31460:SF3">
    <property type="entry name" value="MESOCENTIN"/>
    <property type="match status" value="1"/>
</dbReference>
<accession>A0ABU2LIC0</accession>
<dbReference type="RefSeq" id="WP_311595275.1">
    <property type="nucleotide sequence ID" value="NZ_JAVREM010000002.1"/>
</dbReference>
<keyword evidence="1" id="KW-0732">Signal</keyword>
<keyword evidence="4" id="KW-1185">Reference proteome</keyword>
<gene>
    <name evidence="3" type="ORF">RNC47_03155</name>
</gene>
<evidence type="ECO:0000256" key="1">
    <source>
        <dbReference type="SAM" id="SignalP"/>
    </source>
</evidence>
<dbReference type="Gene3D" id="2.120.10.30">
    <property type="entry name" value="TolB, C-terminal domain"/>
    <property type="match status" value="1"/>
</dbReference>
<name>A0ABU2LIC0_9ACTN</name>
<feature type="domain" description="SMP-30/Gluconolactonase/LRE-like region" evidence="2">
    <location>
        <begin position="65"/>
        <end position="271"/>
    </location>
</feature>
<evidence type="ECO:0000313" key="3">
    <source>
        <dbReference type="EMBL" id="MDT0317335.1"/>
    </source>
</evidence>
<evidence type="ECO:0000259" key="2">
    <source>
        <dbReference type="Pfam" id="PF08450"/>
    </source>
</evidence>
<dbReference type="Proteomes" id="UP001183420">
    <property type="component" value="Unassembled WGS sequence"/>
</dbReference>
<proteinExistence type="predicted"/>
<sequence length="353" mass="37867">MTTPGTRRGHRAALALCASGLLLTALQVPATAVGHQGADRHAHGRHCPDDELPAAVTAVSPELYPEGVAWDPTRDAFLVTSSRHGNVSVVTPDGEVSELTPSIGLVSTLGIKVDTRRNRIIVSYTDYWVRRMLPVEQPPTSGVAIIDLTTGRLLRTVDTGQGRENSFANDLAYDTRTGTVYVSDSVSATIQRIDTRGRVSDLVTDERFAAEFIGLNGIAWHPDGYLLTTRYDTGEMFRVTLRGEPRVTRVEVPQSLVGVDGITLRSDGTLLAVQNELGAGLGMPRGDTAVTALASRDGWRTAQVVDRTDPWAFPSPTTIAETPGGAYAVSGQVDVLMGGVGTADTFWLQRAEF</sequence>
<feature type="signal peptide" evidence="1">
    <location>
        <begin position="1"/>
        <end position="30"/>
    </location>
</feature>
<organism evidence="3 4">
    <name type="scientific">Streptomyces millisiae</name>
    <dbReference type="NCBI Taxonomy" id="3075542"/>
    <lineage>
        <taxon>Bacteria</taxon>
        <taxon>Bacillati</taxon>
        <taxon>Actinomycetota</taxon>
        <taxon>Actinomycetes</taxon>
        <taxon>Kitasatosporales</taxon>
        <taxon>Streptomycetaceae</taxon>
        <taxon>Streptomyces</taxon>
    </lineage>
</organism>
<reference evidence="4" key="1">
    <citation type="submission" date="2023-07" db="EMBL/GenBank/DDBJ databases">
        <title>30 novel species of actinomycetes from the DSMZ collection.</title>
        <authorList>
            <person name="Nouioui I."/>
        </authorList>
    </citation>
    <scope>NUCLEOTIDE SEQUENCE [LARGE SCALE GENOMIC DNA]</scope>
    <source>
        <strain evidence="4">DSM 44918</strain>
    </source>
</reference>
<evidence type="ECO:0000313" key="4">
    <source>
        <dbReference type="Proteomes" id="UP001183420"/>
    </source>
</evidence>
<protein>
    <submittedName>
        <fullName evidence="3">SMP-30/gluconolactonase/LRE family protein</fullName>
    </submittedName>
</protein>
<comment type="caution">
    <text evidence="3">The sequence shown here is derived from an EMBL/GenBank/DDBJ whole genome shotgun (WGS) entry which is preliminary data.</text>
</comment>
<dbReference type="PANTHER" id="PTHR31460">
    <property type="match status" value="1"/>
</dbReference>